<dbReference type="HOGENOM" id="CLU_048389_0_0_6"/>
<dbReference type="Proteomes" id="UP000028681">
    <property type="component" value="Chromosome"/>
</dbReference>
<dbReference type="GeneID" id="33940620"/>
<dbReference type="RefSeq" id="WP_034165020.1">
    <property type="nucleotide sequence ID" value="NZ_CP006664.1"/>
</dbReference>
<evidence type="ECO:0000256" key="1">
    <source>
        <dbReference type="SAM" id="Phobius"/>
    </source>
</evidence>
<keyword evidence="1" id="KW-0812">Transmembrane</keyword>
<feature type="transmembrane region" description="Helical" evidence="1">
    <location>
        <begin position="107"/>
        <end position="128"/>
    </location>
</feature>
<feature type="transmembrane region" description="Helical" evidence="1">
    <location>
        <begin position="406"/>
        <end position="421"/>
    </location>
</feature>
<feature type="transmembrane region" description="Helical" evidence="1">
    <location>
        <begin position="68"/>
        <end position="87"/>
    </location>
</feature>
<feature type="transmembrane region" description="Helical" evidence="1">
    <location>
        <begin position="9"/>
        <end position="29"/>
    </location>
</feature>
<evidence type="ECO:0000313" key="3">
    <source>
        <dbReference type="Proteomes" id="UP000028681"/>
    </source>
</evidence>
<gene>
    <name evidence="2" type="ORF">ETEE_3138</name>
</gene>
<name>A0A076LSE3_9GAMM</name>
<evidence type="ECO:0008006" key="4">
    <source>
        <dbReference type="Google" id="ProtNLM"/>
    </source>
</evidence>
<feature type="transmembrane region" description="Helical" evidence="1">
    <location>
        <begin position="320"/>
        <end position="338"/>
    </location>
</feature>
<feature type="transmembrane region" description="Helical" evidence="1">
    <location>
        <begin position="41"/>
        <end position="61"/>
    </location>
</feature>
<dbReference type="KEGG" id="ete:ETEE_3138"/>
<keyword evidence="1" id="KW-1133">Transmembrane helix</keyword>
<feature type="transmembrane region" description="Helical" evidence="1">
    <location>
        <begin position="259"/>
        <end position="278"/>
    </location>
</feature>
<proteinExistence type="predicted"/>
<evidence type="ECO:0000313" key="2">
    <source>
        <dbReference type="EMBL" id="AIJ09567.1"/>
    </source>
</evidence>
<dbReference type="EMBL" id="CP006664">
    <property type="protein sequence ID" value="AIJ09567.1"/>
    <property type="molecule type" value="Genomic_DNA"/>
</dbReference>
<feature type="transmembrane region" description="Helical" evidence="1">
    <location>
        <begin position="427"/>
        <end position="444"/>
    </location>
</feature>
<organism evidence="2 3">
    <name type="scientific">Edwardsiella anguillarum ET080813</name>
    <dbReference type="NCBI Taxonomy" id="667120"/>
    <lineage>
        <taxon>Bacteria</taxon>
        <taxon>Pseudomonadati</taxon>
        <taxon>Pseudomonadota</taxon>
        <taxon>Gammaproteobacteria</taxon>
        <taxon>Enterobacterales</taxon>
        <taxon>Hafniaceae</taxon>
        <taxon>Edwardsiella</taxon>
    </lineage>
</organism>
<protein>
    <recommendedName>
        <fullName evidence="4">O-antigen polysaccharide polymerase Wzy</fullName>
    </recommendedName>
</protein>
<dbReference type="InterPro" id="IPR029468">
    <property type="entry name" value="O-ag_pol_Wzy"/>
</dbReference>
<sequence length="453" mass="51683">MVNNDNKRFAFFQLIIYVLMIPVLFFLFFQHDGSELRLLELALPLFIICIFISNFICKIYINSTYCLFLIAFSLFICGRFFIAFIGGDVNVFSMNFFVNYTLNDYDAVTLTLYIFVFLCSMDFGYKIAFFSNLSFKPVALDEQWMRRFCNVALLLSPLFLIELMSTVLDAIRGGYLASKLWQDKAYSLPLSSLAQTIFAIGFSYAIVVGYRKKWFVGIYITTIICSTVIGARGPLLVSLLLLIWLIGRNGAKNLGVFRFLTISLISVILLSAFIQIMSYRGSGSFSDFSLVKFLSTFLFNQGVSLMVFDLSTKVSNYPILSYFQTIFPGASAIASIFIPVEYYMTGFQHYMAKTLDESLFARGFGLDWTLMSDFYVFGGRNILGFSFLAFSFGLLLSTLQNASKNLFWLVLLTAIFTRLVFLPRSSLVIISPFCFYFLFFVFLMPKIKIGIKK</sequence>
<accession>A0A076LSE3</accession>
<dbReference type="Pfam" id="PF14296">
    <property type="entry name" value="O-ag_pol_Wzy"/>
    <property type="match status" value="1"/>
</dbReference>
<feature type="transmembrane region" description="Helical" evidence="1">
    <location>
        <begin position="148"/>
        <end position="168"/>
    </location>
</feature>
<reference evidence="2 3" key="1">
    <citation type="journal article" date="2012" name="PLoS ONE">
        <title>Edwardsiella comparative phylogenomics reveal the new intra/inter-species taxonomic relationships, virulence evolution and niche adaptation mechanisms.</title>
        <authorList>
            <person name="Yang M."/>
            <person name="Lv Y."/>
            <person name="Xiao J."/>
            <person name="Wu H."/>
            <person name="Zheng H."/>
            <person name="Liu Q."/>
            <person name="Zhang Y."/>
            <person name="Wang Q."/>
        </authorList>
    </citation>
    <scope>NUCLEOTIDE SEQUENCE [LARGE SCALE GENOMIC DNA]</scope>
    <source>
        <strain evidence="3">080813</strain>
    </source>
</reference>
<feature type="transmembrane region" description="Helical" evidence="1">
    <location>
        <begin position="188"/>
        <end position="207"/>
    </location>
</feature>
<feature type="transmembrane region" description="Helical" evidence="1">
    <location>
        <begin position="382"/>
        <end position="399"/>
    </location>
</feature>
<feature type="transmembrane region" description="Helical" evidence="1">
    <location>
        <begin position="214"/>
        <end position="247"/>
    </location>
</feature>
<dbReference type="AlphaFoldDB" id="A0A076LSE3"/>
<keyword evidence="1" id="KW-0472">Membrane</keyword>